<comment type="similarity">
    <text evidence="2">Belongs to the CDC37 family.</text>
</comment>
<dbReference type="Pfam" id="PF03234">
    <property type="entry name" value="CDC37_N"/>
    <property type="match status" value="1"/>
</dbReference>
<accession>A0AAV2TFW3</accession>
<dbReference type="GO" id="GO:0051087">
    <property type="term" value="F:protein-folding chaperone binding"/>
    <property type="evidence" value="ECO:0007669"/>
    <property type="project" value="TreeGrafter"/>
</dbReference>
<keyword evidence="4" id="KW-0143">Chaperone</keyword>
<dbReference type="GO" id="GO:0019901">
    <property type="term" value="F:protein kinase binding"/>
    <property type="evidence" value="ECO:0007669"/>
    <property type="project" value="InterPro"/>
</dbReference>
<keyword evidence="3" id="KW-0963">Cytoplasm</keyword>
<evidence type="ECO:0000256" key="3">
    <source>
        <dbReference type="ARBA" id="ARBA00022490"/>
    </source>
</evidence>
<dbReference type="GO" id="GO:0006457">
    <property type="term" value="P:protein folding"/>
    <property type="evidence" value="ECO:0007669"/>
    <property type="project" value="TreeGrafter"/>
</dbReference>
<reference evidence="11" key="1">
    <citation type="submission" date="2024-06" db="EMBL/GenBank/DDBJ databases">
        <authorList>
            <person name="Liu X."/>
            <person name="Lenzi L."/>
            <person name="Haldenby T S."/>
            <person name="Uol C."/>
        </authorList>
    </citation>
    <scope>NUCLEOTIDE SEQUENCE</scope>
</reference>
<feature type="domain" description="Cdc37 C-terminal" evidence="8">
    <location>
        <begin position="291"/>
        <end position="374"/>
    </location>
</feature>
<dbReference type="EMBL" id="CAXLJL010000256">
    <property type="protein sequence ID" value="CAL5135345.1"/>
    <property type="molecule type" value="Genomic_DNA"/>
</dbReference>
<proteinExistence type="inferred from homology"/>
<evidence type="ECO:0000259" key="8">
    <source>
        <dbReference type="SMART" id="SM01069"/>
    </source>
</evidence>
<comment type="caution">
    <text evidence="11">The sequence shown here is derived from an EMBL/GenBank/DDBJ whole genome shotgun (WGS) entry which is preliminary data.</text>
</comment>
<dbReference type="InterPro" id="IPR013873">
    <property type="entry name" value="Cdc37_C"/>
</dbReference>
<dbReference type="SMART" id="SM01069">
    <property type="entry name" value="CDC37_C"/>
    <property type="match status" value="1"/>
</dbReference>
<protein>
    <recommendedName>
        <fullName evidence="5">Hsp90 chaperone protein kinase-targeting subunit</fullName>
    </recommendedName>
</protein>
<dbReference type="SUPFAM" id="SSF101391">
    <property type="entry name" value="Hsp90 co-chaperone CDC37"/>
    <property type="match status" value="1"/>
</dbReference>
<dbReference type="PANTHER" id="PTHR12800">
    <property type="entry name" value="CDC37-RELATED"/>
    <property type="match status" value="1"/>
</dbReference>
<comment type="subcellular location">
    <subcellularLocation>
        <location evidence="1">Cytoplasm</location>
    </subcellularLocation>
</comment>
<dbReference type="Gene3D" id="6.10.140.250">
    <property type="match status" value="1"/>
</dbReference>
<dbReference type="InterPro" id="IPR038189">
    <property type="entry name" value="Cdc37_Hsp90-bd_sf"/>
</dbReference>
<dbReference type="FunFam" id="1.20.58.610:FF:000001">
    <property type="entry name" value="Hsp90 co-chaperone Cdc37-like 1"/>
    <property type="match status" value="1"/>
</dbReference>
<evidence type="ECO:0000259" key="10">
    <source>
        <dbReference type="SMART" id="SM01071"/>
    </source>
</evidence>
<dbReference type="Pfam" id="PF08564">
    <property type="entry name" value="CDC37_C"/>
    <property type="match status" value="1"/>
</dbReference>
<dbReference type="AlphaFoldDB" id="A0AAV2TFW3"/>
<dbReference type="PANTHER" id="PTHR12800:SF4">
    <property type="entry name" value="HSP90 CO-CHAPERONE CDC37"/>
    <property type="match status" value="1"/>
</dbReference>
<evidence type="ECO:0000256" key="6">
    <source>
        <dbReference type="SAM" id="Coils"/>
    </source>
</evidence>
<dbReference type="InterPro" id="IPR004918">
    <property type="entry name" value="Cdc37"/>
</dbReference>
<feature type="domain" description="Cdc37 N-terminal" evidence="10">
    <location>
        <begin position="3"/>
        <end position="127"/>
    </location>
</feature>
<dbReference type="SMART" id="SM01071">
    <property type="entry name" value="CDC37_N"/>
    <property type="match status" value="1"/>
</dbReference>
<evidence type="ECO:0000313" key="12">
    <source>
        <dbReference type="Proteomes" id="UP001497525"/>
    </source>
</evidence>
<dbReference type="Pfam" id="PF08565">
    <property type="entry name" value="CDC37_M"/>
    <property type="match status" value="1"/>
</dbReference>
<organism evidence="11 12">
    <name type="scientific">Calicophoron daubneyi</name>
    <name type="common">Rumen fluke</name>
    <name type="synonym">Paramphistomum daubneyi</name>
    <dbReference type="NCBI Taxonomy" id="300641"/>
    <lineage>
        <taxon>Eukaryota</taxon>
        <taxon>Metazoa</taxon>
        <taxon>Spiralia</taxon>
        <taxon>Lophotrochozoa</taxon>
        <taxon>Platyhelminthes</taxon>
        <taxon>Trematoda</taxon>
        <taxon>Digenea</taxon>
        <taxon>Plagiorchiida</taxon>
        <taxon>Pronocephalata</taxon>
        <taxon>Paramphistomoidea</taxon>
        <taxon>Paramphistomidae</taxon>
        <taxon>Calicophoron</taxon>
    </lineage>
</organism>
<dbReference type="Gene3D" id="1.20.58.610">
    <property type="entry name" value="Cdc37, Hsp90 binding domain"/>
    <property type="match status" value="1"/>
</dbReference>
<keyword evidence="6" id="KW-0175">Coiled coil</keyword>
<evidence type="ECO:0000256" key="4">
    <source>
        <dbReference type="ARBA" id="ARBA00023186"/>
    </source>
</evidence>
<dbReference type="GO" id="GO:0031072">
    <property type="term" value="F:heat shock protein binding"/>
    <property type="evidence" value="ECO:0007669"/>
    <property type="project" value="TreeGrafter"/>
</dbReference>
<evidence type="ECO:0000256" key="7">
    <source>
        <dbReference type="SAM" id="MobiDB-lite"/>
    </source>
</evidence>
<name>A0AAV2TFW3_CALDB</name>
<dbReference type="GO" id="GO:0050821">
    <property type="term" value="P:protein stabilization"/>
    <property type="evidence" value="ECO:0007669"/>
    <property type="project" value="TreeGrafter"/>
</dbReference>
<sequence length="398" mass="45712">MSGLDYAKWDHIEVSDDEDDTHPNIDTPSLFRWRHQARLERDAAFKKEKADFETQYRAFLQKYNTCQQKLMKAKQGNSNNLSQLEEEMKKLEAEDKSWHVKEAELQKKERLRPWNIDTICKEGKSKTVINSAALKHEECPPSDASDESAINRLKEFVDRHDKEIRKFGLFQKPLDSRNYLVENPFLVCEETANQLVLWCIDLAMEEKFDLMNHVSHQCIVMQFMLELAKSLKCDPRACIRPFFAKFMNPEPEYQKAFDDELSAFRDRIRGRAKVRLEEAMTKLEEEEREKRLGPGGLDPVEVFDSLPASLQECFEKKDVELLKRVLCSMDPKDVEYHMKRCVDSGLWVDNVQQVDDGDGREAAASSGVSRGDPNGANDEAVTRTTTGSSGMSLSGSAL</sequence>
<dbReference type="SMART" id="SM01070">
    <property type="entry name" value="CDC37_M"/>
    <property type="match status" value="1"/>
</dbReference>
<evidence type="ECO:0000256" key="5">
    <source>
        <dbReference type="ARBA" id="ARBA00031396"/>
    </source>
</evidence>
<dbReference type="InterPro" id="IPR013855">
    <property type="entry name" value="Cdc37_N_dom"/>
</dbReference>
<evidence type="ECO:0000256" key="2">
    <source>
        <dbReference type="ARBA" id="ARBA00006222"/>
    </source>
</evidence>
<feature type="domain" description="Cdc37 Hsp90 binding" evidence="9">
    <location>
        <begin position="125"/>
        <end position="287"/>
    </location>
</feature>
<dbReference type="Proteomes" id="UP001497525">
    <property type="component" value="Unassembled WGS sequence"/>
</dbReference>
<gene>
    <name evidence="11" type="ORF">CDAUBV1_LOCUS9498</name>
</gene>
<evidence type="ECO:0000256" key="1">
    <source>
        <dbReference type="ARBA" id="ARBA00004496"/>
    </source>
</evidence>
<evidence type="ECO:0000259" key="9">
    <source>
        <dbReference type="SMART" id="SM01070"/>
    </source>
</evidence>
<dbReference type="GO" id="GO:0051082">
    <property type="term" value="F:unfolded protein binding"/>
    <property type="evidence" value="ECO:0007669"/>
    <property type="project" value="TreeGrafter"/>
</dbReference>
<dbReference type="GO" id="GO:0005737">
    <property type="term" value="C:cytoplasm"/>
    <property type="evidence" value="ECO:0007669"/>
    <property type="project" value="UniProtKB-SubCell"/>
</dbReference>
<evidence type="ECO:0000313" key="11">
    <source>
        <dbReference type="EMBL" id="CAL5135345.1"/>
    </source>
</evidence>
<dbReference type="InterPro" id="IPR013874">
    <property type="entry name" value="Cdc37_Hsp90-bd"/>
</dbReference>
<feature type="compositionally biased region" description="Low complexity" evidence="7">
    <location>
        <begin position="384"/>
        <end position="398"/>
    </location>
</feature>
<feature type="coiled-coil region" evidence="6">
    <location>
        <begin position="67"/>
        <end position="101"/>
    </location>
</feature>
<feature type="region of interest" description="Disordered" evidence="7">
    <location>
        <begin position="357"/>
        <end position="398"/>
    </location>
</feature>